<organism evidence="1 2">
    <name type="scientific">Pangasianodon hypophthalmus</name>
    <name type="common">Striped catfish</name>
    <name type="synonym">Helicophagus hypophthalmus</name>
    <dbReference type="NCBI Taxonomy" id="310915"/>
    <lineage>
        <taxon>Eukaryota</taxon>
        <taxon>Metazoa</taxon>
        <taxon>Chordata</taxon>
        <taxon>Craniata</taxon>
        <taxon>Vertebrata</taxon>
        <taxon>Euteleostomi</taxon>
        <taxon>Actinopterygii</taxon>
        <taxon>Neopterygii</taxon>
        <taxon>Teleostei</taxon>
        <taxon>Ostariophysi</taxon>
        <taxon>Siluriformes</taxon>
        <taxon>Pangasiidae</taxon>
        <taxon>Pangasianodon</taxon>
    </lineage>
</organism>
<evidence type="ECO:0000313" key="2">
    <source>
        <dbReference type="Proteomes" id="UP000327468"/>
    </source>
</evidence>
<dbReference type="Proteomes" id="UP000327468">
    <property type="component" value="Chromosome 15"/>
</dbReference>
<dbReference type="EMBL" id="VFJC01000016">
    <property type="protein sequence ID" value="KAB5549047.1"/>
    <property type="molecule type" value="Genomic_DNA"/>
</dbReference>
<protein>
    <submittedName>
        <fullName evidence="1">Uncharacterized protein</fullName>
    </submittedName>
</protein>
<keyword evidence="2" id="KW-1185">Reference proteome</keyword>
<accession>A0A5N5M1U7</accession>
<sequence length="116" mass="13402">MLLGMAPHGQPEDHWDCWGWCRLGAVEMAWGSHMGNCTVMAWDCDCHEQRHCNEITGYTVALFVHVVHSYRRVLFNTICYHPDEDGFPFESGSSQFFFLMLSQGVFPCHSHLWLAH</sequence>
<evidence type="ECO:0000313" key="1">
    <source>
        <dbReference type="EMBL" id="KAB5549047.1"/>
    </source>
</evidence>
<gene>
    <name evidence="1" type="ORF">PHYPO_G00062760</name>
</gene>
<reference evidence="1 2" key="1">
    <citation type="submission" date="2019-06" db="EMBL/GenBank/DDBJ databases">
        <title>A chromosome-scale genome assembly of the striped catfish, Pangasianodon hypophthalmus.</title>
        <authorList>
            <person name="Wen M."/>
            <person name="Zahm M."/>
            <person name="Roques C."/>
            <person name="Cabau C."/>
            <person name="Klopp C."/>
            <person name="Donnadieu C."/>
            <person name="Jouanno E."/>
            <person name="Avarre J.-C."/>
            <person name="Campet M."/>
            <person name="Ha T.T.T."/>
            <person name="Dugue R."/>
            <person name="Lampietro C."/>
            <person name="Louis A."/>
            <person name="Herpin A."/>
            <person name="Echchiki A."/>
            <person name="Berthelot C."/>
            <person name="Parey E."/>
            <person name="Roest-Crollius H."/>
            <person name="Braasch I."/>
            <person name="Postlethwait J."/>
            <person name="Bobe J."/>
            <person name="Montfort J."/>
            <person name="Bouchez O."/>
            <person name="Begum T."/>
            <person name="Schartl M."/>
            <person name="Guiguen Y."/>
        </authorList>
    </citation>
    <scope>NUCLEOTIDE SEQUENCE [LARGE SCALE GENOMIC DNA]</scope>
    <source>
        <strain evidence="1 2">Indonesia</strain>
        <tissue evidence="1">Blood</tissue>
    </source>
</reference>
<dbReference type="AlphaFoldDB" id="A0A5N5M1U7"/>
<comment type="caution">
    <text evidence="1">The sequence shown here is derived from an EMBL/GenBank/DDBJ whole genome shotgun (WGS) entry which is preliminary data.</text>
</comment>
<proteinExistence type="predicted"/>
<name>A0A5N5M1U7_PANHP</name>